<evidence type="ECO:0000313" key="1">
    <source>
        <dbReference type="EMBL" id="PON80551.1"/>
    </source>
</evidence>
<organism evidence="1 2">
    <name type="scientific">Parasponia andersonii</name>
    <name type="common">Sponia andersonii</name>
    <dbReference type="NCBI Taxonomy" id="3476"/>
    <lineage>
        <taxon>Eukaryota</taxon>
        <taxon>Viridiplantae</taxon>
        <taxon>Streptophyta</taxon>
        <taxon>Embryophyta</taxon>
        <taxon>Tracheophyta</taxon>
        <taxon>Spermatophyta</taxon>
        <taxon>Magnoliopsida</taxon>
        <taxon>eudicotyledons</taxon>
        <taxon>Gunneridae</taxon>
        <taxon>Pentapetalae</taxon>
        <taxon>rosids</taxon>
        <taxon>fabids</taxon>
        <taxon>Rosales</taxon>
        <taxon>Cannabaceae</taxon>
        <taxon>Parasponia</taxon>
    </lineage>
</organism>
<dbReference type="InterPro" id="IPR022251">
    <property type="entry name" value="DUF3774_wound-induced"/>
</dbReference>
<dbReference type="OrthoDB" id="1923904at2759"/>
<comment type="caution">
    <text evidence="1">The sequence shown here is derived from an EMBL/GenBank/DDBJ whole genome shotgun (WGS) entry which is preliminary data.</text>
</comment>
<sequence>MNYLNRVWIAASVAVVQGHTDQAKLRSLQLNRRRFSSSGGDSAGLRSLAGAAAGLVLTGLVGNCEDRIRQADESIQRVMYLNCWGQG</sequence>
<dbReference type="Proteomes" id="UP000237105">
    <property type="component" value="Unassembled WGS sequence"/>
</dbReference>
<reference evidence="2" key="1">
    <citation type="submission" date="2016-06" db="EMBL/GenBank/DDBJ databases">
        <title>Parallel loss of symbiosis genes in relatives of nitrogen-fixing non-legume Parasponia.</title>
        <authorList>
            <person name="Van Velzen R."/>
            <person name="Holmer R."/>
            <person name="Bu F."/>
            <person name="Rutten L."/>
            <person name="Van Zeijl A."/>
            <person name="Liu W."/>
            <person name="Santuari L."/>
            <person name="Cao Q."/>
            <person name="Sharma T."/>
            <person name="Shen D."/>
            <person name="Roswanjaya Y."/>
            <person name="Wardhani T."/>
            <person name="Kalhor M.S."/>
            <person name="Jansen J."/>
            <person name="Van den Hoogen J."/>
            <person name="Gungor B."/>
            <person name="Hartog M."/>
            <person name="Hontelez J."/>
            <person name="Verver J."/>
            <person name="Yang W.-C."/>
            <person name="Schijlen E."/>
            <person name="Repin R."/>
            <person name="Schilthuizen M."/>
            <person name="Schranz E."/>
            <person name="Heidstra R."/>
            <person name="Miyata K."/>
            <person name="Fedorova E."/>
            <person name="Kohlen W."/>
            <person name="Bisseling T."/>
            <person name="Smit S."/>
            <person name="Geurts R."/>
        </authorList>
    </citation>
    <scope>NUCLEOTIDE SEQUENCE [LARGE SCALE GENOMIC DNA]</scope>
    <source>
        <strain evidence="2">cv. WU1-14</strain>
    </source>
</reference>
<proteinExistence type="predicted"/>
<protein>
    <submittedName>
        <fullName evidence="1">Wound-responsive family protein</fullName>
    </submittedName>
</protein>
<name>A0A2P5E4V3_PARAD</name>
<dbReference type="EMBL" id="JXTB01000001">
    <property type="protein sequence ID" value="PON80551.1"/>
    <property type="molecule type" value="Genomic_DNA"/>
</dbReference>
<evidence type="ECO:0000313" key="2">
    <source>
        <dbReference type="Proteomes" id="UP000237105"/>
    </source>
</evidence>
<keyword evidence="2" id="KW-1185">Reference proteome</keyword>
<gene>
    <name evidence="1" type="ORF">PanWU01x14_001070</name>
</gene>
<accession>A0A2P5E4V3</accession>
<dbReference type="Pfam" id="PF12609">
    <property type="entry name" value="DUF3774"/>
    <property type="match status" value="1"/>
</dbReference>
<dbReference type="AlphaFoldDB" id="A0A2P5E4V3"/>